<comment type="caution">
    <text evidence="2">The sequence shown here is derived from an EMBL/GenBank/DDBJ whole genome shotgun (WGS) entry which is preliminary data.</text>
</comment>
<keyword evidence="3" id="KW-1185">Reference proteome</keyword>
<feature type="region of interest" description="Disordered" evidence="1">
    <location>
        <begin position="1"/>
        <end position="27"/>
    </location>
</feature>
<name>A0A1J8R4F4_9AGAM</name>
<dbReference type="AlphaFoldDB" id="A0A1J8R4F4"/>
<evidence type="ECO:0000313" key="3">
    <source>
        <dbReference type="Proteomes" id="UP000183567"/>
    </source>
</evidence>
<dbReference type="EMBL" id="LVVM01001315">
    <property type="protein sequence ID" value="OJA18796.1"/>
    <property type="molecule type" value="Genomic_DNA"/>
</dbReference>
<proteinExistence type="predicted"/>
<accession>A0A1J8R4F4</accession>
<sequence length="122" mass="13770">MQMADVGSISTIGHPLSQPSPFESPSTRSTQLTHCSLCDACHHDLCPPRLQNMYSAQLCLFIPLSFYCVLTIPSHLHLVPPLIFSLCLSRSRAYSYSRQKFSNSILKVVYRAFVRFLPNISH</sequence>
<organism evidence="2 3">
    <name type="scientific">Rhizopogon vesiculosus</name>
    <dbReference type="NCBI Taxonomy" id="180088"/>
    <lineage>
        <taxon>Eukaryota</taxon>
        <taxon>Fungi</taxon>
        <taxon>Dikarya</taxon>
        <taxon>Basidiomycota</taxon>
        <taxon>Agaricomycotina</taxon>
        <taxon>Agaricomycetes</taxon>
        <taxon>Agaricomycetidae</taxon>
        <taxon>Boletales</taxon>
        <taxon>Suillineae</taxon>
        <taxon>Rhizopogonaceae</taxon>
        <taxon>Rhizopogon</taxon>
    </lineage>
</organism>
<reference evidence="2 3" key="1">
    <citation type="submission" date="2016-03" db="EMBL/GenBank/DDBJ databases">
        <title>Comparative genomics of the ectomycorrhizal sister species Rhizopogon vinicolor and Rhizopogon vesiculosus (Basidiomycota: Boletales) reveals a divergence of the mating type B locus.</title>
        <authorList>
            <person name="Mujic A.B."/>
            <person name="Kuo A."/>
            <person name="Tritt A."/>
            <person name="Lipzen A."/>
            <person name="Chen C."/>
            <person name="Johnson J."/>
            <person name="Sharma A."/>
            <person name="Barry K."/>
            <person name="Grigoriev I.V."/>
            <person name="Spatafora J.W."/>
        </authorList>
    </citation>
    <scope>NUCLEOTIDE SEQUENCE [LARGE SCALE GENOMIC DNA]</scope>
    <source>
        <strain evidence="2 3">AM-OR11-056</strain>
    </source>
</reference>
<feature type="compositionally biased region" description="Polar residues" evidence="1">
    <location>
        <begin position="17"/>
        <end position="27"/>
    </location>
</feature>
<protein>
    <submittedName>
        <fullName evidence="2">Uncharacterized protein</fullName>
    </submittedName>
</protein>
<gene>
    <name evidence="2" type="ORF">AZE42_00851</name>
</gene>
<dbReference type="Proteomes" id="UP000183567">
    <property type="component" value="Unassembled WGS sequence"/>
</dbReference>
<evidence type="ECO:0000256" key="1">
    <source>
        <dbReference type="SAM" id="MobiDB-lite"/>
    </source>
</evidence>
<evidence type="ECO:0000313" key="2">
    <source>
        <dbReference type="EMBL" id="OJA18796.1"/>
    </source>
</evidence>